<protein>
    <submittedName>
        <fullName evidence="2">Uncharacterized protein</fullName>
    </submittedName>
</protein>
<feature type="transmembrane region" description="Helical" evidence="1">
    <location>
        <begin position="6"/>
        <end position="27"/>
    </location>
</feature>
<sequence length="101" mass="11579">MSIDFIYGVVSLILGTFMLVSILYLRSKLKKNPVVFLSSFYIKKYKQYAFVFFFVTTLTLAVNYAVATVISFGNPSTNVWEYGNIILFSTLAIFFFFMSIS</sequence>
<keyword evidence="1" id="KW-0812">Transmembrane</keyword>
<dbReference type="EMBL" id="GG745557">
    <property type="protein sequence ID" value="EFD92655.1"/>
    <property type="molecule type" value="Genomic_DNA"/>
</dbReference>
<feature type="transmembrane region" description="Helical" evidence="1">
    <location>
        <begin position="48"/>
        <end position="70"/>
    </location>
</feature>
<keyword evidence="1" id="KW-0472">Membrane</keyword>
<gene>
    <name evidence="2" type="ORF">BJBARM5_0613</name>
</gene>
<accession>D6GVU4</accession>
<keyword evidence="1" id="KW-1133">Transmembrane helix</keyword>
<feature type="transmembrane region" description="Helical" evidence="1">
    <location>
        <begin position="82"/>
        <end position="100"/>
    </location>
</feature>
<evidence type="ECO:0000313" key="2">
    <source>
        <dbReference type="EMBL" id="EFD92655.1"/>
    </source>
</evidence>
<proteinExistence type="predicted"/>
<evidence type="ECO:0000313" key="3">
    <source>
        <dbReference type="Proteomes" id="UP000009376"/>
    </source>
</evidence>
<organism evidence="2 3">
    <name type="scientific">Candidatus Parvarchaeum acidophilus ARMAN-5</name>
    <dbReference type="NCBI Taxonomy" id="662762"/>
    <lineage>
        <taxon>Archaea</taxon>
        <taxon>Candidatus Parvarchaeota</taxon>
        <taxon>Candidatus Parvarchaeum</taxon>
    </lineage>
</organism>
<dbReference type="AlphaFoldDB" id="D6GVU4"/>
<dbReference type="Proteomes" id="UP000009376">
    <property type="component" value="Unassembled WGS sequence"/>
</dbReference>
<evidence type="ECO:0000256" key="1">
    <source>
        <dbReference type="SAM" id="Phobius"/>
    </source>
</evidence>
<name>D6GVU4_PARA5</name>
<reference evidence="2 3" key="1">
    <citation type="journal article" date="2010" name="Proc. Natl. Acad. Sci. U.S.A.">
        <title>Enigmatic, ultrasmall, uncultivated Archaea.</title>
        <authorList>
            <person name="Baker B.J."/>
            <person name="Comolli L.R."/>
            <person name="Dick G.J."/>
            <person name="Hauser L.J."/>
            <person name="Hyatt D."/>
            <person name="Dill B.D."/>
            <person name="Land M.L."/>
            <person name="Verberkmoes N.C."/>
            <person name="Hettich R.L."/>
            <person name="Banfield J.F."/>
        </authorList>
    </citation>
    <scope>NUCLEOTIDE SEQUENCE [LARGE SCALE GENOMIC DNA]</scope>
</reference>